<keyword evidence="6" id="KW-0460">Magnesium</keyword>
<evidence type="ECO:0000256" key="1">
    <source>
        <dbReference type="ARBA" id="ARBA00001913"/>
    </source>
</evidence>
<organism evidence="10 11">
    <name type="scientific">Natronospira elongata</name>
    <dbReference type="NCBI Taxonomy" id="3110268"/>
    <lineage>
        <taxon>Bacteria</taxon>
        <taxon>Pseudomonadati</taxon>
        <taxon>Pseudomonadota</taxon>
        <taxon>Gammaproteobacteria</taxon>
        <taxon>Natronospirales</taxon>
        <taxon>Natronospiraceae</taxon>
        <taxon>Natronospira</taxon>
    </lineage>
</organism>
<gene>
    <name evidence="10" type="ORF">VCB98_00605</name>
</gene>
<accession>A0AAP6JCG9</accession>
<evidence type="ECO:0000256" key="2">
    <source>
        <dbReference type="ARBA" id="ARBA00001933"/>
    </source>
</evidence>
<dbReference type="InterPro" id="IPR036052">
    <property type="entry name" value="TrpB-like_PALP_sf"/>
</dbReference>
<comment type="cofactor">
    <cofactor evidence="1">
        <name>Ca(2+)</name>
        <dbReference type="ChEBI" id="CHEBI:29108"/>
    </cofactor>
</comment>
<dbReference type="RefSeq" id="WP_346049384.1">
    <property type="nucleotide sequence ID" value="NZ_JAYGII010000001.1"/>
</dbReference>
<evidence type="ECO:0000256" key="5">
    <source>
        <dbReference type="ARBA" id="ARBA00010869"/>
    </source>
</evidence>
<dbReference type="EMBL" id="JAYGII010000001">
    <property type="protein sequence ID" value="MEA5444316.1"/>
    <property type="molecule type" value="Genomic_DNA"/>
</dbReference>
<dbReference type="GO" id="GO:0018114">
    <property type="term" value="F:threonine racemase activity"/>
    <property type="evidence" value="ECO:0007669"/>
    <property type="project" value="TreeGrafter"/>
</dbReference>
<dbReference type="GO" id="GO:0000287">
    <property type="term" value="F:magnesium ion binding"/>
    <property type="evidence" value="ECO:0007669"/>
    <property type="project" value="TreeGrafter"/>
</dbReference>
<dbReference type="PROSITE" id="PS00165">
    <property type="entry name" value="DEHYDRATASE_SER_THR"/>
    <property type="match status" value="1"/>
</dbReference>
<keyword evidence="11" id="KW-1185">Reference proteome</keyword>
<evidence type="ECO:0000256" key="6">
    <source>
        <dbReference type="ARBA" id="ARBA00022842"/>
    </source>
</evidence>
<comment type="cofactor">
    <cofactor evidence="3">
        <name>Mn(2+)</name>
        <dbReference type="ChEBI" id="CHEBI:29035"/>
    </cofactor>
</comment>
<dbReference type="InterPro" id="IPR000634">
    <property type="entry name" value="Ser/Thr_deHydtase_PyrdxlP-BS"/>
</dbReference>
<proteinExistence type="inferred from homology"/>
<keyword evidence="8" id="KW-0456">Lyase</keyword>
<feature type="domain" description="Tryptophan synthase beta chain-like PALP" evidence="9">
    <location>
        <begin position="21"/>
        <end position="307"/>
    </location>
</feature>
<dbReference type="InterPro" id="IPR001926">
    <property type="entry name" value="TrpB-like_PALP"/>
</dbReference>
<evidence type="ECO:0000256" key="8">
    <source>
        <dbReference type="ARBA" id="ARBA00023239"/>
    </source>
</evidence>
<dbReference type="PANTHER" id="PTHR43050">
    <property type="entry name" value="SERINE / THREONINE RACEMASE FAMILY MEMBER"/>
    <property type="match status" value="1"/>
</dbReference>
<dbReference type="FunFam" id="3.40.50.1100:FF:000005">
    <property type="entry name" value="Threonine dehydratase catabolic"/>
    <property type="match status" value="1"/>
</dbReference>
<dbReference type="PANTHER" id="PTHR43050:SF1">
    <property type="entry name" value="SERINE RACEMASE"/>
    <property type="match status" value="1"/>
</dbReference>
<dbReference type="GO" id="GO:0030170">
    <property type="term" value="F:pyridoxal phosphate binding"/>
    <property type="evidence" value="ECO:0007669"/>
    <property type="project" value="InterPro"/>
</dbReference>
<dbReference type="Gene3D" id="3.40.50.1100">
    <property type="match status" value="2"/>
</dbReference>
<evidence type="ECO:0000259" key="9">
    <source>
        <dbReference type="Pfam" id="PF00291"/>
    </source>
</evidence>
<evidence type="ECO:0000313" key="11">
    <source>
        <dbReference type="Proteomes" id="UP001302316"/>
    </source>
</evidence>
<evidence type="ECO:0000256" key="4">
    <source>
        <dbReference type="ARBA" id="ARBA00001946"/>
    </source>
</evidence>
<dbReference type="Pfam" id="PF00291">
    <property type="entry name" value="PALP"/>
    <property type="match status" value="1"/>
</dbReference>
<reference evidence="10 11" key="1">
    <citation type="submission" date="2023-12" db="EMBL/GenBank/DDBJ databases">
        <title>Whole-genome sequencing of halo(alkali)philic microorganisms from hypersaline lakes.</title>
        <authorList>
            <person name="Sorokin D.Y."/>
            <person name="Merkel A.Y."/>
            <person name="Messina E."/>
            <person name="Yakimov M."/>
        </authorList>
    </citation>
    <scope>NUCLEOTIDE SEQUENCE [LARGE SCALE GENOMIC DNA]</scope>
    <source>
        <strain evidence="10 11">AB-CW1</strain>
    </source>
</reference>
<evidence type="ECO:0000256" key="7">
    <source>
        <dbReference type="ARBA" id="ARBA00022898"/>
    </source>
</evidence>
<comment type="cofactor">
    <cofactor evidence="2">
        <name>pyridoxal 5'-phosphate</name>
        <dbReference type="ChEBI" id="CHEBI:597326"/>
    </cofactor>
</comment>
<dbReference type="GO" id="GO:0005524">
    <property type="term" value="F:ATP binding"/>
    <property type="evidence" value="ECO:0007669"/>
    <property type="project" value="TreeGrafter"/>
</dbReference>
<name>A0AAP6JCG9_9GAMM</name>
<comment type="caution">
    <text evidence="10">The sequence shown here is derived from an EMBL/GenBank/DDBJ whole genome shotgun (WGS) entry which is preliminary data.</text>
</comment>
<dbReference type="GO" id="GO:0030378">
    <property type="term" value="F:serine racemase activity"/>
    <property type="evidence" value="ECO:0007669"/>
    <property type="project" value="TreeGrafter"/>
</dbReference>
<dbReference type="Proteomes" id="UP001302316">
    <property type="component" value="Unassembled WGS sequence"/>
</dbReference>
<evidence type="ECO:0000256" key="3">
    <source>
        <dbReference type="ARBA" id="ARBA00001936"/>
    </source>
</evidence>
<dbReference type="SUPFAM" id="SSF53686">
    <property type="entry name" value="Tryptophan synthase beta subunit-like PLP-dependent enzymes"/>
    <property type="match status" value="1"/>
</dbReference>
<protein>
    <submittedName>
        <fullName evidence="10">Pyridoxal-phosphate dependent enzyme</fullName>
    </submittedName>
</protein>
<dbReference type="GO" id="GO:0070179">
    <property type="term" value="P:D-serine biosynthetic process"/>
    <property type="evidence" value="ECO:0007669"/>
    <property type="project" value="TreeGrafter"/>
</dbReference>
<dbReference type="AlphaFoldDB" id="A0AAP6JCG9"/>
<comment type="similarity">
    <text evidence="5">Belongs to the serine/threonine dehydratase family.</text>
</comment>
<dbReference type="GO" id="GO:0003941">
    <property type="term" value="F:L-serine ammonia-lyase activity"/>
    <property type="evidence" value="ECO:0007669"/>
    <property type="project" value="TreeGrafter"/>
</dbReference>
<sequence>MTGHSGVWPDSTTIEAAAARIRPHTFRTPLLANAALSEAVGTEILLKCENHQAGGAFKARGACNAVFSLSEEEAACGVATHSSGNHAIALARAARLRGIPAHVVMPEGAARAKRAGAAAEGARIFDCPPTMEGRIQTLEAVMADTAATLVHPYEDPRVIAGQGTVGLELAASLRAGDTVLVPLGGGGLISGVGLYLRQQRSDVRLIGVEPSGADDALRSLRAGRVVPVSPNTIADGLRATVGELNRQIIDQVVDDILTVEDEAILAAMEAVWRHSHMQVEPSAVVGVAALMAGRLRPAGRVISILTGGNVDVGAFDFWQGSVQA</sequence>
<comment type="cofactor">
    <cofactor evidence="4">
        <name>Mg(2+)</name>
        <dbReference type="ChEBI" id="CHEBI:18420"/>
    </cofactor>
</comment>
<evidence type="ECO:0000313" key="10">
    <source>
        <dbReference type="EMBL" id="MEA5444316.1"/>
    </source>
</evidence>
<keyword evidence="7" id="KW-0663">Pyridoxal phosphate</keyword>